<evidence type="ECO:0000259" key="5">
    <source>
        <dbReference type="Pfam" id="PF00288"/>
    </source>
</evidence>
<dbReference type="GO" id="GO:0005524">
    <property type="term" value="F:ATP binding"/>
    <property type="evidence" value="ECO:0007669"/>
    <property type="project" value="UniProtKB-KW"/>
</dbReference>
<dbReference type="Gene3D" id="3.30.230.10">
    <property type="match status" value="1"/>
</dbReference>
<sequence>MTGWRGRAPGKVNECLFVGRPREDGLHPLVSVIQPLSLADEVVLGPATAPVGDDEVVCPGVEGPNLAARALAAYRAASGWRGPAQRLVIDKRVPVAAGMGGGSADAAAALRLLAMVAGRP</sequence>
<evidence type="ECO:0000256" key="1">
    <source>
        <dbReference type="ARBA" id="ARBA00022679"/>
    </source>
</evidence>
<dbReference type="PANTHER" id="PTHR43527">
    <property type="entry name" value="4-DIPHOSPHOCYTIDYL-2-C-METHYL-D-ERYTHRITOL KINASE, CHLOROPLASTIC"/>
    <property type="match status" value="1"/>
</dbReference>
<dbReference type="InterPro" id="IPR006204">
    <property type="entry name" value="GHMP_kinase_N_dom"/>
</dbReference>
<dbReference type="EC" id="2.7.1.148" evidence="6"/>
<name>A0A6J4RIR0_9ACTN</name>
<feature type="domain" description="GHMP kinase N-terminal" evidence="5">
    <location>
        <begin position="65"/>
        <end position="118"/>
    </location>
</feature>
<dbReference type="InterPro" id="IPR014721">
    <property type="entry name" value="Ribsml_uS5_D2-typ_fold_subgr"/>
</dbReference>
<evidence type="ECO:0000256" key="3">
    <source>
        <dbReference type="ARBA" id="ARBA00022777"/>
    </source>
</evidence>
<proteinExistence type="predicted"/>
<protein>
    <submittedName>
        <fullName evidence="6">4-diphosphocytidyl-2-C-methyl-D-erythritol kinase</fullName>
        <ecNumber evidence="6">2.7.1.148</ecNumber>
    </submittedName>
</protein>
<dbReference type="Pfam" id="PF00288">
    <property type="entry name" value="GHMP_kinases_N"/>
    <property type="match status" value="1"/>
</dbReference>
<keyword evidence="4" id="KW-0067">ATP-binding</keyword>
<evidence type="ECO:0000256" key="2">
    <source>
        <dbReference type="ARBA" id="ARBA00022741"/>
    </source>
</evidence>
<keyword evidence="2" id="KW-0547">Nucleotide-binding</keyword>
<gene>
    <name evidence="6" type="ORF">AVDCRST_MAG38-1502</name>
</gene>
<keyword evidence="1 6" id="KW-0808">Transferase</keyword>
<keyword evidence="3 6" id="KW-0418">Kinase</keyword>
<accession>A0A6J4RIR0</accession>
<reference evidence="6" key="1">
    <citation type="submission" date="2020-02" db="EMBL/GenBank/DDBJ databases">
        <authorList>
            <person name="Meier V. D."/>
        </authorList>
    </citation>
    <scope>NUCLEOTIDE SEQUENCE</scope>
    <source>
        <strain evidence="6">AVDCRST_MAG38</strain>
    </source>
</reference>
<evidence type="ECO:0000313" key="6">
    <source>
        <dbReference type="EMBL" id="CAA9473688.1"/>
    </source>
</evidence>
<dbReference type="PANTHER" id="PTHR43527:SF2">
    <property type="entry name" value="4-DIPHOSPHOCYTIDYL-2-C-METHYL-D-ERYTHRITOL KINASE, CHLOROPLASTIC"/>
    <property type="match status" value="1"/>
</dbReference>
<organism evidence="6">
    <name type="scientific">uncultured Solirubrobacteraceae bacterium</name>
    <dbReference type="NCBI Taxonomy" id="1162706"/>
    <lineage>
        <taxon>Bacteria</taxon>
        <taxon>Bacillati</taxon>
        <taxon>Actinomycetota</taxon>
        <taxon>Thermoleophilia</taxon>
        <taxon>Solirubrobacterales</taxon>
        <taxon>Solirubrobacteraceae</taxon>
        <taxon>environmental samples</taxon>
    </lineage>
</organism>
<dbReference type="EMBL" id="CADCVJ010000113">
    <property type="protein sequence ID" value="CAA9473688.1"/>
    <property type="molecule type" value="Genomic_DNA"/>
</dbReference>
<dbReference type="AlphaFoldDB" id="A0A6J4RIR0"/>
<dbReference type="SUPFAM" id="SSF54211">
    <property type="entry name" value="Ribosomal protein S5 domain 2-like"/>
    <property type="match status" value="1"/>
</dbReference>
<evidence type="ECO:0000256" key="4">
    <source>
        <dbReference type="ARBA" id="ARBA00022840"/>
    </source>
</evidence>
<dbReference type="GO" id="GO:0050515">
    <property type="term" value="F:4-(cytidine 5'-diphospho)-2-C-methyl-D-erythritol kinase activity"/>
    <property type="evidence" value="ECO:0007669"/>
    <property type="project" value="UniProtKB-EC"/>
</dbReference>
<dbReference type="InterPro" id="IPR020568">
    <property type="entry name" value="Ribosomal_Su5_D2-typ_SF"/>
</dbReference>